<dbReference type="NCBIfam" id="TIGR02001">
    <property type="entry name" value="gcw_chp"/>
    <property type="match status" value="1"/>
</dbReference>
<organism evidence="2 3">
    <name type="scientific">Sphingomonas bisphenolicum</name>
    <dbReference type="NCBI Taxonomy" id="296544"/>
    <lineage>
        <taxon>Bacteria</taxon>
        <taxon>Pseudomonadati</taxon>
        <taxon>Pseudomonadota</taxon>
        <taxon>Alphaproteobacteria</taxon>
        <taxon>Sphingomonadales</taxon>
        <taxon>Sphingomonadaceae</taxon>
        <taxon>Sphingomonas</taxon>
    </lineage>
</organism>
<dbReference type="RefSeq" id="WP_261936173.1">
    <property type="nucleotide sequence ID" value="NZ_AP018817.1"/>
</dbReference>
<feature type="signal peptide" evidence="1">
    <location>
        <begin position="1"/>
        <end position="30"/>
    </location>
</feature>
<dbReference type="EMBL" id="AP018817">
    <property type="protein sequence ID" value="BBF68911.1"/>
    <property type="molecule type" value="Genomic_DNA"/>
</dbReference>
<accession>A0ABM7FUZ2</accession>
<proteinExistence type="predicted"/>
<evidence type="ECO:0000256" key="1">
    <source>
        <dbReference type="SAM" id="SignalP"/>
    </source>
</evidence>
<evidence type="ECO:0008006" key="4">
    <source>
        <dbReference type="Google" id="ProtNLM"/>
    </source>
</evidence>
<gene>
    <name evidence="2" type="ORF">SBA_ch1_11110</name>
</gene>
<evidence type="ECO:0000313" key="2">
    <source>
        <dbReference type="EMBL" id="BBF68911.1"/>
    </source>
</evidence>
<dbReference type="Proteomes" id="UP001059971">
    <property type="component" value="Chromosome 1"/>
</dbReference>
<dbReference type="Pfam" id="PF09694">
    <property type="entry name" value="Gcw_chp"/>
    <property type="match status" value="1"/>
</dbReference>
<name>A0ABM7FUZ2_9SPHN</name>
<feature type="chain" id="PRO_5045861465" description="Porin" evidence="1">
    <location>
        <begin position="31"/>
        <end position="254"/>
    </location>
</feature>
<dbReference type="InterPro" id="IPR010239">
    <property type="entry name" value="CHP02001"/>
</dbReference>
<reference evidence="2" key="1">
    <citation type="submission" date="2018-07" db="EMBL/GenBank/DDBJ databases">
        <title>Complete genome sequence of Sphingomonas bisphenolicum strain AO1, a bisphenol A degradative bacterium isolated from Japanese farm field.</title>
        <authorList>
            <person name="Murakami M."/>
            <person name="Koh M."/>
            <person name="Koba S."/>
            <person name="Matsumura Y."/>
        </authorList>
    </citation>
    <scope>NUCLEOTIDE SEQUENCE</scope>
    <source>
        <strain evidence="2">AO1</strain>
    </source>
</reference>
<protein>
    <recommendedName>
        <fullName evidence="4">Porin</fullName>
    </recommendedName>
</protein>
<sequence>MRKSILGLSAPVFVGALVGALAAVSAPAMAQDEPTPEITVTGNAAVVTDYRFRGISQTNKKFALQGGITVSHASGFYASVWGSSIDDYVAAGSDQELDLIGGYTTTVGAATIDVGVLYYYYPGNAGLNTDFVEPYASVKGTFGPATAKLTVNYAPKAKALSVGNGKEDNLYVAGDLSASIPNTPLGVSAHLAHSFGPSYLTIGKGYTDWNIGATYTWQHLTFGVSYVDTDKSLYSPAGHNISKAGVVGTLTAAF</sequence>
<keyword evidence="3" id="KW-1185">Reference proteome</keyword>
<keyword evidence="1" id="KW-0732">Signal</keyword>
<evidence type="ECO:0000313" key="3">
    <source>
        <dbReference type="Proteomes" id="UP001059971"/>
    </source>
</evidence>